<protein>
    <submittedName>
        <fullName evidence="3">Heterokaryon incompatibility protein-domain-containing protein</fullName>
    </submittedName>
</protein>
<dbReference type="RefSeq" id="XP_033586239.1">
    <property type="nucleotide sequence ID" value="XM_033735710.1"/>
</dbReference>
<feature type="domain" description="Heterokaryon incompatibility" evidence="2">
    <location>
        <begin position="60"/>
        <end position="219"/>
    </location>
</feature>
<feature type="compositionally biased region" description="Basic and acidic residues" evidence="1">
    <location>
        <begin position="199"/>
        <end position="208"/>
    </location>
</feature>
<proteinExistence type="predicted"/>
<dbReference type="InterPro" id="IPR052895">
    <property type="entry name" value="HetReg/Transcr_Mod"/>
</dbReference>
<organism evidence="3 4">
    <name type="scientific">Neohortaea acidophila</name>
    <dbReference type="NCBI Taxonomy" id="245834"/>
    <lineage>
        <taxon>Eukaryota</taxon>
        <taxon>Fungi</taxon>
        <taxon>Dikarya</taxon>
        <taxon>Ascomycota</taxon>
        <taxon>Pezizomycotina</taxon>
        <taxon>Dothideomycetes</taxon>
        <taxon>Dothideomycetidae</taxon>
        <taxon>Mycosphaerellales</taxon>
        <taxon>Teratosphaeriaceae</taxon>
        <taxon>Neohortaea</taxon>
    </lineage>
</organism>
<reference evidence="3" key="1">
    <citation type="journal article" date="2020" name="Stud. Mycol.">
        <title>101 Dothideomycetes genomes: a test case for predicting lifestyles and emergence of pathogens.</title>
        <authorList>
            <person name="Haridas S."/>
            <person name="Albert R."/>
            <person name="Binder M."/>
            <person name="Bloem J."/>
            <person name="Labutti K."/>
            <person name="Salamov A."/>
            <person name="Andreopoulos B."/>
            <person name="Baker S."/>
            <person name="Barry K."/>
            <person name="Bills G."/>
            <person name="Bluhm B."/>
            <person name="Cannon C."/>
            <person name="Castanera R."/>
            <person name="Culley D."/>
            <person name="Daum C."/>
            <person name="Ezra D."/>
            <person name="Gonzalez J."/>
            <person name="Henrissat B."/>
            <person name="Kuo A."/>
            <person name="Liang C."/>
            <person name="Lipzen A."/>
            <person name="Lutzoni F."/>
            <person name="Magnuson J."/>
            <person name="Mondo S."/>
            <person name="Nolan M."/>
            <person name="Ohm R."/>
            <person name="Pangilinan J."/>
            <person name="Park H.-J."/>
            <person name="Ramirez L."/>
            <person name="Alfaro M."/>
            <person name="Sun H."/>
            <person name="Tritt A."/>
            <person name="Yoshinaga Y."/>
            <person name="Zwiers L.-H."/>
            <person name="Turgeon B."/>
            <person name="Goodwin S."/>
            <person name="Spatafora J."/>
            <person name="Crous P."/>
            <person name="Grigoriev I."/>
        </authorList>
    </citation>
    <scope>NUCLEOTIDE SEQUENCE</scope>
    <source>
        <strain evidence="3">CBS 113389</strain>
    </source>
</reference>
<dbReference type="Proteomes" id="UP000799767">
    <property type="component" value="Unassembled WGS sequence"/>
</dbReference>
<dbReference type="GeneID" id="54476712"/>
<dbReference type="Pfam" id="PF06985">
    <property type="entry name" value="HET"/>
    <property type="match status" value="1"/>
</dbReference>
<dbReference type="EMBL" id="MU001641">
    <property type="protein sequence ID" value="KAF2479669.1"/>
    <property type="molecule type" value="Genomic_DNA"/>
</dbReference>
<dbReference type="OrthoDB" id="194358at2759"/>
<evidence type="ECO:0000259" key="2">
    <source>
        <dbReference type="Pfam" id="PF06985"/>
    </source>
</evidence>
<gene>
    <name evidence="3" type="ORF">BDY17DRAFT_313430</name>
</gene>
<accession>A0A6A6PI32</accession>
<dbReference type="PANTHER" id="PTHR24148:SF64">
    <property type="entry name" value="HETEROKARYON INCOMPATIBILITY DOMAIN-CONTAINING PROTEIN"/>
    <property type="match status" value="1"/>
</dbReference>
<sequence length="227" mass="26594">MADTDQIPSLANAAANILCWKTPRKADREIRLFTFEPSYGATDVITIRMETFRTNDLPDYFCLSYTWGDPDIRSPIYCDGQEISVTANLWNALLYIRAKFETRWTCGKRKIYLWADQITIHQDNPDEKRSQMRLMFKLYSQAKRVICWLGEADEYTHLAFAALRKWKKAEKDEALRERLNIAWSAPGFSGSGDTALPTAKKENSAEEEWIAREKRWRRRGTLRRRRA</sequence>
<dbReference type="InterPro" id="IPR010730">
    <property type="entry name" value="HET"/>
</dbReference>
<evidence type="ECO:0000313" key="3">
    <source>
        <dbReference type="EMBL" id="KAF2479669.1"/>
    </source>
</evidence>
<keyword evidence="4" id="KW-1185">Reference proteome</keyword>
<evidence type="ECO:0000256" key="1">
    <source>
        <dbReference type="SAM" id="MobiDB-lite"/>
    </source>
</evidence>
<name>A0A6A6PI32_9PEZI</name>
<dbReference type="PANTHER" id="PTHR24148">
    <property type="entry name" value="ANKYRIN REPEAT DOMAIN-CONTAINING PROTEIN 39 HOMOLOG-RELATED"/>
    <property type="match status" value="1"/>
</dbReference>
<dbReference type="AlphaFoldDB" id="A0A6A6PI32"/>
<evidence type="ECO:0000313" key="4">
    <source>
        <dbReference type="Proteomes" id="UP000799767"/>
    </source>
</evidence>
<feature type="region of interest" description="Disordered" evidence="1">
    <location>
        <begin position="188"/>
        <end position="208"/>
    </location>
</feature>